<reference evidence="1 2" key="1">
    <citation type="submission" date="2010-05" db="EMBL/GenBank/DDBJ databases">
        <title>Complete sequence of Thermincola sp. JR.</title>
        <authorList>
            <consortium name="US DOE Joint Genome Institute"/>
            <person name="Lucas S."/>
            <person name="Copeland A."/>
            <person name="Lapidus A."/>
            <person name="Cheng J.-F."/>
            <person name="Bruce D."/>
            <person name="Goodwin L."/>
            <person name="Pitluck S."/>
            <person name="Chertkov O."/>
            <person name="Detter J.C."/>
            <person name="Han C."/>
            <person name="Tapia R."/>
            <person name="Land M."/>
            <person name="Hauser L."/>
            <person name="Kyrpides N."/>
            <person name="Mikhailova N."/>
            <person name="Hazen T.C."/>
            <person name="Woyke T."/>
        </authorList>
    </citation>
    <scope>NUCLEOTIDE SEQUENCE [LARGE SCALE GENOMIC DNA]</scope>
    <source>
        <strain evidence="1 2">JR</strain>
    </source>
</reference>
<dbReference type="STRING" id="635013.TherJR_1674"/>
<dbReference type="HOGENOM" id="CLU_3367899_0_0_9"/>
<sequence length="35" mass="4102">MKFKLALNKFSRSFFPSDFSVFSVPSVEFHIKYGI</sequence>
<dbReference type="EMBL" id="CP002028">
    <property type="protein sequence ID" value="ADG82523.1"/>
    <property type="molecule type" value="Genomic_DNA"/>
</dbReference>
<dbReference type="AlphaFoldDB" id="D5X7F3"/>
<name>D5X7F3_THEPJ</name>
<dbReference type="Proteomes" id="UP000002377">
    <property type="component" value="Chromosome"/>
</dbReference>
<accession>D5X7F3</accession>
<keyword evidence="2" id="KW-1185">Reference proteome</keyword>
<gene>
    <name evidence="1" type="ordered locus">TherJR_1674</name>
</gene>
<proteinExistence type="predicted"/>
<dbReference type="KEGG" id="tjr:TherJR_1674"/>
<protein>
    <submittedName>
        <fullName evidence="1">Uncharacterized protein</fullName>
    </submittedName>
</protein>
<evidence type="ECO:0000313" key="1">
    <source>
        <dbReference type="EMBL" id="ADG82523.1"/>
    </source>
</evidence>
<organism evidence="1 2">
    <name type="scientific">Thermincola potens (strain JR)</name>
    <dbReference type="NCBI Taxonomy" id="635013"/>
    <lineage>
        <taxon>Bacteria</taxon>
        <taxon>Bacillati</taxon>
        <taxon>Bacillota</taxon>
        <taxon>Clostridia</taxon>
        <taxon>Eubacteriales</taxon>
        <taxon>Thermincolaceae</taxon>
        <taxon>Thermincola</taxon>
    </lineage>
</organism>
<evidence type="ECO:0000313" key="2">
    <source>
        <dbReference type="Proteomes" id="UP000002377"/>
    </source>
</evidence>